<dbReference type="EMBL" id="ADAD01000052">
    <property type="protein sequence ID" value="EEY35645.1"/>
    <property type="molecule type" value="Genomic_DNA"/>
</dbReference>
<dbReference type="PANTHER" id="PTHR42919">
    <property type="entry name" value="N-ALPHA-ACETYLTRANSFERASE"/>
    <property type="match status" value="1"/>
</dbReference>
<dbReference type="Pfam" id="PF13508">
    <property type="entry name" value="Acetyltransf_7"/>
    <property type="match status" value="1"/>
</dbReference>
<dbReference type="Gene3D" id="3.40.630.30">
    <property type="match status" value="1"/>
</dbReference>
<keyword evidence="1 4" id="KW-0808">Transferase</keyword>
<keyword evidence="2" id="KW-0012">Acyltransferase</keyword>
<dbReference type="eggNOG" id="COG0456">
    <property type="taxonomic scope" value="Bacteria"/>
</dbReference>
<dbReference type="PROSITE" id="PS51186">
    <property type="entry name" value="GNAT"/>
    <property type="match status" value="1"/>
</dbReference>
<protein>
    <submittedName>
        <fullName evidence="4">Acetyltransferase, GNAT family</fullName>
    </submittedName>
</protein>
<dbReference type="PANTHER" id="PTHR42919:SF8">
    <property type="entry name" value="N-ALPHA-ACETYLTRANSFERASE 50"/>
    <property type="match status" value="1"/>
</dbReference>
<dbReference type="CDD" id="cd04301">
    <property type="entry name" value="NAT_SF"/>
    <property type="match status" value="1"/>
</dbReference>
<dbReference type="InterPro" id="IPR051556">
    <property type="entry name" value="N-term/lysine_N-AcTrnsfr"/>
</dbReference>
<dbReference type="RefSeq" id="WP_006806789.1">
    <property type="nucleotide sequence ID" value="NZ_ADAD01000052.1"/>
</dbReference>
<gene>
    <name evidence="4" type="ORF">HMPREF0554_1108</name>
</gene>
<organism evidence="4 5">
    <name type="scientific">Pseudoleptotrichia goodfellowii F0264</name>
    <dbReference type="NCBI Taxonomy" id="596323"/>
    <lineage>
        <taxon>Bacteria</taxon>
        <taxon>Fusobacteriati</taxon>
        <taxon>Fusobacteriota</taxon>
        <taxon>Fusobacteriia</taxon>
        <taxon>Fusobacteriales</taxon>
        <taxon>Leptotrichiaceae</taxon>
        <taxon>Pseudoleptotrichia</taxon>
    </lineage>
</organism>
<evidence type="ECO:0000256" key="2">
    <source>
        <dbReference type="ARBA" id="ARBA00023315"/>
    </source>
</evidence>
<proteinExistence type="predicted"/>
<dbReference type="InterPro" id="IPR016181">
    <property type="entry name" value="Acyl_CoA_acyltransferase"/>
</dbReference>
<evidence type="ECO:0000313" key="4">
    <source>
        <dbReference type="EMBL" id="EEY35645.1"/>
    </source>
</evidence>
<dbReference type="AlphaFoldDB" id="D0GJV5"/>
<reference evidence="4 5" key="1">
    <citation type="submission" date="2009-10" db="EMBL/GenBank/DDBJ databases">
        <authorList>
            <person name="Harkins D.M."/>
            <person name="Madupu R."/>
            <person name="Durkin A.S."/>
            <person name="Torralba M."/>
            <person name="Methe B."/>
            <person name="Sutton G.G."/>
            <person name="Strausberg R.L."/>
            <person name="Nelson K.E."/>
        </authorList>
    </citation>
    <scope>NUCLEOTIDE SEQUENCE [LARGE SCALE GENOMIC DNA]</scope>
    <source>
        <strain evidence="4 5">F0264</strain>
    </source>
</reference>
<dbReference type="GO" id="GO:0016747">
    <property type="term" value="F:acyltransferase activity, transferring groups other than amino-acyl groups"/>
    <property type="evidence" value="ECO:0007669"/>
    <property type="project" value="InterPro"/>
</dbReference>
<sequence length="141" mass="16789">MYEIEDCNDEEKEYLISKLVEYNLSKVPATQEVDFVNFDKKIKNEKGEIIAGIISRMYCWNCIYVDTLWVSEKYRGKGIGEKLLKEVEKEASINKVYLIHLDTFDFQAKDFYERYGYEVFGVLNDCPENHTRYFMKKFLKG</sequence>
<dbReference type="Proteomes" id="UP000004226">
    <property type="component" value="Unassembled WGS sequence"/>
</dbReference>
<comment type="caution">
    <text evidence="4">The sequence shown here is derived from an EMBL/GenBank/DDBJ whole genome shotgun (WGS) entry which is preliminary data.</text>
</comment>
<dbReference type="SUPFAM" id="SSF55729">
    <property type="entry name" value="Acyl-CoA N-acyltransferases (Nat)"/>
    <property type="match status" value="1"/>
</dbReference>
<name>D0GJV5_9FUSO</name>
<accession>D0GJV5</accession>
<dbReference type="InterPro" id="IPR000182">
    <property type="entry name" value="GNAT_dom"/>
</dbReference>
<feature type="domain" description="N-acetyltransferase" evidence="3">
    <location>
        <begin position="2"/>
        <end position="140"/>
    </location>
</feature>
<keyword evidence="5" id="KW-1185">Reference proteome</keyword>
<evidence type="ECO:0000256" key="1">
    <source>
        <dbReference type="ARBA" id="ARBA00022679"/>
    </source>
</evidence>
<evidence type="ECO:0000313" key="5">
    <source>
        <dbReference type="Proteomes" id="UP000004226"/>
    </source>
</evidence>
<evidence type="ECO:0000259" key="3">
    <source>
        <dbReference type="PROSITE" id="PS51186"/>
    </source>
</evidence>